<evidence type="ECO:0000256" key="3">
    <source>
        <dbReference type="ARBA" id="ARBA00022679"/>
    </source>
</evidence>
<dbReference type="SUPFAM" id="SSF53335">
    <property type="entry name" value="S-adenosyl-L-methionine-dependent methyltransferases"/>
    <property type="match status" value="1"/>
</dbReference>
<dbReference type="RefSeq" id="WP_272436302.1">
    <property type="nucleotide sequence ID" value="NZ_JAMQKB010000006.1"/>
</dbReference>
<dbReference type="InterPro" id="IPR029063">
    <property type="entry name" value="SAM-dependent_MTases_sf"/>
</dbReference>
<dbReference type="InterPro" id="IPR023576">
    <property type="entry name" value="UbiE/COQ5_MeTrFase_CS"/>
</dbReference>
<dbReference type="GO" id="GO:0032259">
    <property type="term" value="P:methylation"/>
    <property type="evidence" value="ECO:0007669"/>
    <property type="project" value="UniProtKB-KW"/>
</dbReference>
<keyword evidence="2 7" id="KW-0489">Methyltransferase</keyword>
<dbReference type="AlphaFoldDB" id="A0A9X3WR13"/>
<dbReference type="Proteomes" id="UP001145050">
    <property type="component" value="Unassembled WGS sequence"/>
</dbReference>
<protein>
    <submittedName>
        <fullName evidence="7">Methyltransferase domain-containing protein</fullName>
    </submittedName>
</protein>
<comment type="pathway">
    <text evidence="5">Phospholipid metabolism.</text>
</comment>
<evidence type="ECO:0000256" key="1">
    <source>
        <dbReference type="ARBA" id="ARBA00005189"/>
    </source>
</evidence>
<sequence>MEVNYTYTDVLAAFGVGGAHPGSLSLTKKTVKNLGINEQKRILDVGCGTGQTAAYIAETYDCHVTGLDPHQGMLDKMEQRLNDATLKVNMVQGEAEALPFDNQSFDIILSESVTSFTDAPQSLKEYARVLKRDGMLVMLEMTKKQDATIEDIDALKEFYGIKYILEEREWMTYLKEAGFHEVKVNRVAPLEMRADTEFDLLDDIDDGLFDIMARHQELIETYEATLGANMYFCKKAIK</sequence>
<comment type="caution">
    <text evidence="7">The sequence shown here is derived from an EMBL/GenBank/DDBJ whole genome shotgun (WGS) entry which is preliminary data.</text>
</comment>
<organism evidence="7 8">
    <name type="scientific">Terrihalobacillus insolitus</name>
    <dbReference type="NCBI Taxonomy" id="2950438"/>
    <lineage>
        <taxon>Bacteria</taxon>
        <taxon>Bacillati</taxon>
        <taxon>Bacillota</taxon>
        <taxon>Bacilli</taxon>
        <taxon>Bacillales</taxon>
        <taxon>Bacillaceae</taxon>
        <taxon>Terrihalobacillus</taxon>
    </lineage>
</organism>
<keyword evidence="3" id="KW-0808">Transferase</keyword>
<evidence type="ECO:0000313" key="8">
    <source>
        <dbReference type="Proteomes" id="UP001145050"/>
    </source>
</evidence>
<dbReference type="PROSITE" id="PS01184">
    <property type="entry name" value="UBIE_2"/>
    <property type="match status" value="1"/>
</dbReference>
<reference evidence="7" key="1">
    <citation type="submission" date="2022-06" db="EMBL/GenBank/DDBJ databases">
        <title>Aquibacillus sp. a new bacterium isolated from soil saline samples.</title>
        <authorList>
            <person name="Galisteo C."/>
            <person name="De La Haba R."/>
            <person name="Sanchez-Porro C."/>
            <person name="Ventosa A."/>
        </authorList>
    </citation>
    <scope>NUCLEOTIDE SEQUENCE</scope>
    <source>
        <strain evidence="7">3ASR75-11</strain>
    </source>
</reference>
<dbReference type="GO" id="GO:0008757">
    <property type="term" value="F:S-adenosylmethionine-dependent methyltransferase activity"/>
    <property type="evidence" value="ECO:0007669"/>
    <property type="project" value="InterPro"/>
</dbReference>
<keyword evidence="8" id="KW-1185">Reference proteome</keyword>
<gene>
    <name evidence="7" type="ORF">NC797_08235</name>
</gene>
<comment type="pathway">
    <text evidence="1">Lipid metabolism.</text>
</comment>
<dbReference type="InterPro" id="IPR013216">
    <property type="entry name" value="Methyltransf_11"/>
</dbReference>
<dbReference type="PANTHER" id="PTHR44307:SF2">
    <property type="entry name" value="PHOSPHOETHANOLAMINE METHYLTRANSFERASE ISOFORM X1"/>
    <property type="match status" value="1"/>
</dbReference>
<evidence type="ECO:0000256" key="4">
    <source>
        <dbReference type="ARBA" id="ARBA00022691"/>
    </source>
</evidence>
<proteinExistence type="predicted"/>
<evidence type="ECO:0000313" key="7">
    <source>
        <dbReference type="EMBL" id="MDC3424497.1"/>
    </source>
</evidence>
<evidence type="ECO:0000259" key="6">
    <source>
        <dbReference type="Pfam" id="PF08241"/>
    </source>
</evidence>
<feature type="domain" description="Methyltransferase type 11" evidence="6">
    <location>
        <begin position="43"/>
        <end position="138"/>
    </location>
</feature>
<evidence type="ECO:0000256" key="2">
    <source>
        <dbReference type="ARBA" id="ARBA00022603"/>
    </source>
</evidence>
<dbReference type="Pfam" id="PF08241">
    <property type="entry name" value="Methyltransf_11"/>
    <property type="match status" value="1"/>
</dbReference>
<accession>A0A9X3WR13</accession>
<evidence type="ECO:0000256" key="5">
    <source>
        <dbReference type="ARBA" id="ARBA00025707"/>
    </source>
</evidence>
<keyword evidence="4" id="KW-0949">S-adenosyl-L-methionine</keyword>
<name>A0A9X3WR13_9BACI</name>
<dbReference type="Gene3D" id="3.40.50.150">
    <property type="entry name" value="Vaccinia Virus protein VP39"/>
    <property type="match status" value="1"/>
</dbReference>
<dbReference type="EMBL" id="JAMQKB010000006">
    <property type="protein sequence ID" value="MDC3424497.1"/>
    <property type="molecule type" value="Genomic_DNA"/>
</dbReference>
<dbReference type="CDD" id="cd02440">
    <property type="entry name" value="AdoMet_MTases"/>
    <property type="match status" value="1"/>
</dbReference>
<dbReference type="PANTHER" id="PTHR44307">
    <property type="entry name" value="PHOSPHOETHANOLAMINE METHYLTRANSFERASE"/>
    <property type="match status" value="1"/>
</dbReference>